<keyword evidence="2 4" id="KW-0067">ATP-binding</keyword>
<dbReference type="InterPro" id="IPR017871">
    <property type="entry name" value="ABC_transporter-like_CS"/>
</dbReference>
<dbReference type="Proteomes" id="UP000324209">
    <property type="component" value="Chromosome"/>
</dbReference>
<evidence type="ECO:0000313" key="4">
    <source>
        <dbReference type="EMBL" id="QEN08580.1"/>
    </source>
</evidence>
<dbReference type="RefSeq" id="WP_149486661.1">
    <property type="nucleotide sequence ID" value="NZ_CP036150.1"/>
</dbReference>
<dbReference type="PANTHER" id="PTHR43790">
    <property type="entry name" value="CARBOHYDRATE TRANSPORT ATP-BINDING PROTEIN MG119-RELATED"/>
    <property type="match status" value="1"/>
</dbReference>
<dbReference type="InterPro" id="IPR003439">
    <property type="entry name" value="ABC_transporter-like_ATP-bd"/>
</dbReference>
<dbReference type="PROSITE" id="PS50893">
    <property type="entry name" value="ABC_TRANSPORTER_2"/>
    <property type="match status" value="2"/>
</dbReference>
<dbReference type="InterPro" id="IPR027417">
    <property type="entry name" value="P-loop_NTPase"/>
</dbReference>
<protein>
    <submittedName>
        <fullName evidence="4">ATP-binding cassette domain-containing protein</fullName>
    </submittedName>
</protein>
<dbReference type="PROSITE" id="PS00211">
    <property type="entry name" value="ABC_TRANSPORTER_1"/>
    <property type="match status" value="1"/>
</dbReference>
<dbReference type="CDD" id="cd03215">
    <property type="entry name" value="ABC_Carb_Monos_II"/>
    <property type="match status" value="1"/>
</dbReference>
<proteinExistence type="predicted"/>
<dbReference type="GO" id="GO:0005524">
    <property type="term" value="F:ATP binding"/>
    <property type="evidence" value="ECO:0007669"/>
    <property type="project" value="UniProtKB-KW"/>
</dbReference>
<evidence type="ECO:0000313" key="5">
    <source>
        <dbReference type="Proteomes" id="UP000324209"/>
    </source>
</evidence>
<dbReference type="SUPFAM" id="SSF52540">
    <property type="entry name" value="P-loop containing nucleoside triphosphate hydrolases"/>
    <property type="match status" value="2"/>
</dbReference>
<dbReference type="EMBL" id="CP036150">
    <property type="protein sequence ID" value="QEN08580.1"/>
    <property type="molecule type" value="Genomic_DNA"/>
</dbReference>
<dbReference type="CDD" id="cd03216">
    <property type="entry name" value="ABC_Carb_Monos_I"/>
    <property type="match status" value="1"/>
</dbReference>
<dbReference type="SMART" id="SM00382">
    <property type="entry name" value="AAA"/>
    <property type="match status" value="1"/>
</dbReference>
<name>A0A5C1QNM8_9SPIO</name>
<evidence type="ECO:0000256" key="1">
    <source>
        <dbReference type="ARBA" id="ARBA00022741"/>
    </source>
</evidence>
<keyword evidence="1" id="KW-0547">Nucleotide-binding</keyword>
<feature type="domain" description="ABC transporter" evidence="3">
    <location>
        <begin position="9"/>
        <end position="242"/>
    </location>
</feature>
<accession>A0A5C1QNM8</accession>
<evidence type="ECO:0000256" key="2">
    <source>
        <dbReference type="ARBA" id="ARBA00022840"/>
    </source>
</evidence>
<reference evidence="4 5" key="1">
    <citation type="submission" date="2019-02" db="EMBL/GenBank/DDBJ databases">
        <title>Complete Genome Sequence and Methylome Analysis of free living Spirochaetas.</title>
        <authorList>
            <person name="Fomenkov A."/>
            <person name="Dubinina G."/>
            <person name="Leshcheva N."/>
            <person name="Mikheeva N."/>
            <person name="Grabovich M."/>
            <person name="Vincze T."/>
            <person name="Roberts R.J."/>
        </authorList>
    </citation>
    <scope>NUCLEOTIDE SEQUENCE [LARGE SCALE GENOMIC DNA]</scope>
    <source>
        <strain evidence="4 5">K2</strain>
    </source>
</reference>
<dbReference type="GO" id="GO:0016887">
    <property type="term" value="F:ATP hydrolysis activity"/>
    <property type="evidence" value="ECO:0007669"/>
    <property type="project" value="InterPro"/>
</dbReference>
<dbReference type="AlphaFoldDB" id="A0A5C1QNM8"/>
<dbReference type="Pfam" id="PF00005">
    <property type="entry name" value="ABC_tran"/>
    <property type="match status" value="2"/>
</dbReference>
<dbReference type="OrthoDB" id="304830at2"/>
<dbReference type="PANTHER" id="PTHR43790:SF4">
    <property type="entry name" value="GUANOSINE IMPORT ATP-BINDING PROTEIN NUPO"/>
    <property type="match status" value="1"/>
</dbReference>
<gene>
    <name evidence="4" type="ORF">EXM22_11505</name>
</gene>
<feature type="domain" description="ABC transporter" evidence="3">
    <location>
        <begin position="265"/>
        <end position="504"/>
    </location>
</feature>
<dbReference type="KEGG" id="ock:EXM22_11505"/>
<organism evidence="4 5">
    <name type="scientific">Oceanispirochaeta crateris</name>
    <dbReference type="NCBI Taxonomy" id="2518645"/>
    <lineage>
        <taxon>Bacteria</taxon>
        <taxon>Pseudomonadati</taxon>
        <taxon>Spirochaetota</taxon>
        <taxon>Spirochaetia</taxon>
        <taxon>Spirochaetales</taxon>
        <taxon>Spirochaetaceae</taxon>
        <taxon>Oceanispirochaeta</taxon>
    </lineage>
</organism>
<dbReference type="InterPro" id="IPR003593">
    <property type="entry name" value="AAA+_ATPase"/>
</dbReference>
<evidence type="ECO:0000259" key="3">
    <source>
        <dbReference type="PROSITE" id="PS50893"/>
    </source>
</evidence>
<sequence>MSEIQQPVLTIKNVTHRFSGNNITACQNITLQAYKGEILALMGENGAGKSTLMFLLSGFLTPSEGSLSVAAGSSLRDRREFTGMIHQKPLLAGNLTVFENIILEQRGKSQNLFINPKILKKSISEIQQNYDLPLDLDMKGMDLTAPQIQRAELIRALWKKKSLIILDEPTASLSDKQIARLFTLMKQLKDEGKTIIFITHKIHEAVVTADRMAILRRGRLMAVGETRDFDASEISRLMIGEDSIHQTAPAQTKTEVSPSKGKVVLELSGVDVTELGTRRLKGLSLSLRAGEILGISGIRENGLTHLEDLLSGMIQPSKGEILINGRNRMPLTPYRLRRWKISYIPADRLHRGADPSSSLAENLSVLKREISGGFKSYRKNFILWSKKYIKDHNIKGSAEQRVGTLSGGNIQKMIVARELGELPRLLIVSEPSWGLDFKSREELHEQLIKARNNGTAVLLLTTDLDEMLQLSDRACVLTEGILSEISKNDKEWNRTYVGEIMTGADKV</sequence>
<keyword evidence="5" id="KW-1185">Reference proteome</keyword>
<dbReference type="Gene3D" id="3.40.50.300">
    <property type="entry name" value="P-loop containing nucleotide triphosphate hydrolases"/>
    <property type="match status" value="2"/>
</dbReference>
<dbReference type="InterPro" id="IPR050107">
    <property type="entry name" value="ABC_carbohydrate_import_ATPase"/>
</dbReference>